<feature type="region of interest" description="Disordered" evidence="9">
    <location>
        <begin position="1"/>
        <end position="44"/>
    </location>
</feature>
<evidence type="ECO:0000256" key="7">
    <source>
        <dbReference type="ARBA" id="ARBA00023242"/>
    </source>
</evidence>
<dbReference type="EMBL" id="GAMC01003546">
    <property type="protein sequence ID" value="JAC03010.1"/>
    <property type="molecule type" value="mRNA"/>
</dbReference>
<dbReference type="SMART" id="SM00868">
    <property type="entry name" value="zf-AD"/>
    <property type="match status" value="1"/>
</dbReference>
<name>W8CCK3_CERCA</name>
<keyword evidence="5" id="KW-0805">Transcription regulation</keyword>
<evidence type="ECO:0000313" key="11">
    <source>
        <dbReference type="EMBL" id="JAC03010.1"/>
    </source>
</evidence>
<evidence type="ECO:0000256" key="1">
    <source>
        <dbReference type="ARBA" id="ARBA00022723"/>
    </source>
</evidence>
<dbReference type="PROSITE" id="PS50157">
    <property type="entry name" value="ZINC_FINGER_C2H2_2"/>
    <property type="match status" value="3"/>
</dbReference>
<feature type="domain" description="C2H2-type" evidence="10">
    <location>
        <begin position="629"/>
        <end position="657"/>
    </location>
</feature>
<dbReference type="OrthoDB" id="6780556at2759"/>
<keyword evidence="4" id="KW-0862">Zinc</keyword>
<reference evidence="11" key="2">
    <citation type="journal article" date="2014" name="BMC Genomics">
        <title>A genomic perspective to assessing quality of mass-reared SIT flies used in Mediterranean fruit fly (Ceratitis capitata) eradication in California.</title>
        <authorList>
            <person name="Calla B."/>
            <person name="Hall B."/>
            <person name="Hou S."/>
            <person name="Geib S.M."/>
        </authorList>
    </citation>
    <scope>NUCLEOTIDE SEQUENCE</scope>
</reference>
<evidence type="ECO:0000256" key="5">
    <source>
        <dbReference type="ARBA" id="ARBA00023015"/>
    </source>
</evidence>
<evidence type="ECO:0000256" key="3">
    <source>
        <dbReference type="ARBA" id="ARBA00022771"/>
    </source>
</evidence>
<reference evidence="11" key="1">
    <citation type="submission" date="2013-07" db="EMBL/GenBank/DDBJ databases">
        <authorList>
            <person name="Geib S."/>
        </authorList>
    </citation>
    <scope>NUCLEOTIDE SEQUENCE</scope>
</reference>
<dbReference type="InterPro" id="IPR013087">
    <property type="entry name" value="Znf_C2H2_type"/>
</dbReference>
<dbReference type="EMBL" id="GAMC01003548">
    <property type="protein sequence ID" value="JAC03008.1"/>
    <property type="molecule type" value="mRNA"/>
</dbReference>
<dbReference type="GO" id="GO:0000981">
    <property type="term" value="F:DNA-binding transcription factor activity, RNA polymerase II-specific"/>
    <property type="evidence" value="ECO:0007669"/>
    <property type="project" value="TreeGrafter"/>
</dbReference>
<feature type="compositionally biased region" description="Low complexity" evidence="9">
    <location>
        <begin position="271"/>
        <end position="280"/>
    </location>
</feature>
<feature type="region of interest" description="Disordered" evidence="9">
    <location>
        <begin position="144"/>
        <end position="195"/>
    </location>
</feature>
<protein>
    <submittedName>
        <fullName evidence="11">Ras-responsive element-binding protein 1</fullName>
    </submittedName>
</protein>
<dbReference type="GO" id="GO:0003677">
    <property type="term" value="F:DNA binding"/>
    <property type="evidence" value="ECO:0007669"/>
    <property type="project" value="UniProtKB-KW"/>
</dbReference>
<dbReference type="PANTHER" id="PTHR24394:SF48">
    <property type="entry name" value="ZINC FINGER PROTEIN 771"/>
    <property type="match status" value="1"/>
</dbReference>
<organism evidence="11">
    <name type="scientific">Ceratitis capitata</name>
    <name type="common">Mediterranean fruit fly</name>
    <name type="synonym">Tephritis capitata</name>
    <dbReference type="NCBI Taxonomy" id="7213"/>
    <lineage>
        <taxon>Eukaryota</taxon>
        <taxon>Metazoa</taxon>
        <taxon>Ecdysozoa</taxon>
        <taxon>Arthropoda</taxon>
        <taxon>Hexapoda</taxon>
        <taxon>Insecta</taxon>
        <taxon>Pterygota</taxon>
        <taxon>Neoptera</taxon>
        <taxon>Endopterygota</taxon>
        <taxon>Diptera</taxon>
        <taxon>Brachycera</taxon>
        <taxon>Muscomorpha</taxon>
        <taxon>Tephritoidea</taxon>
        <taxon>Tephritidae</taxon>
        <taxon>Ceratitis</taxon>
        <taxon>Ceratitis</taxon>
    </lineage>
</organism>
<proteinExistence type="evidence at transcript level"/>
<dbReference type="PROSITE" id="PS00028">
    <property type="entry name" value="ZINC_FINGER_C2H2_1"/>
    <property type="match status" value="4"/>
</dbReference>
<evidence type="ECO:0000256" key="8">
    <source>
        <dbReference type="PROSITE-ProRule" id="PRU00042"/>
    </source>
</evidence>
<dbReference type="PANTHER" id="PTHR24394">
    <property type="entry name" value="ZINC FINGER PROTEIN"/>
    <property type="match status" value="1"/>
</dbReference>
<feature type="compositionally biased region" description="Acidic residues" evidence="9">
    <location>
        <begin position="814"/>
        <end position="828"/>
    </location>
</feature>
<feature type="region of interest" description="Disordered" evidence="9">
    <location>
        <begin position="271"/>
        <end position="323"/>
    </location>
</feature>
<keyword evidence="6" id="KW-0804">Transcription</keyword>
<dbReference type="InterPro" id="IPR012934">
    <property type="entry name" value="Znf_AD"/>
</dbReference>
<evidence type="ECO:0000256" key="2">
    <source>
        <dbReference type="ARBA" id="ARBA00022737"/>
    </source>
</evidence>
<dbReference type="GO" id="GO:0005634">
    <property type="term" value="C:nucleus"/>
    <property type="evidence" value="ECO:0007669"/>
    <property type="project" value="InterPro"/>
</dbReference>
<evidence type="ECO:0000256" key="4">
    <source>
        <dbReference type="ARBA" id="ARBA00022833"/>
    </source>
</evidence>
<feature type="compositionally biased region" description="Basic and acidic residues" evidence="9">
    <location>
        <begin position="296"/>
        <end position="307"/>
    </location>
</feature>
<evidence type="ECO:0000256" key="9">
    <source>
        <dbReference type="SAM" id="MobiDB-lite"/>
    </source>
</evidence>
<keyword evidence="2" id="KW-0677">Repeat</keyword>
<keyword evidence="1" id="KW-0479">Metal-binding</keyword>
<feature type="compositionally biased region" description="Low complexity" evidence="9">
    <location>
        <begin position="160"/>
        <end position="195"/>
    </location>
</feature>
<keyword evidence="7" id="KW-0539">Nucleus</keyword>
<feature type="compositionally biased region" description="Polar residues" evidence="9">
    <location>
        <begin position="25"/>
        <end position="34"/>
    </location>
</feature>
<feature type="domain" description="C2H2-type" evidence="10">
    <location>
        <begin position="724"/>
        <end position="746"/>
    </location>
</feature>
<gene>
    <name evidence="11" type="primary">RREB1</name>
</gene>
<dbReference type="AlphaFoldDB" id="W8CCK3"/>
<feature type="domain" description="C2H2-type" evidence="10">
    <location>
        <begin position="530"/>
        <end position="552"/>
    </location>
</feature>
<evidence type="ECO:0000256" key="6">
    <source>
        <dbReference type="ARBA" id="ARBA00023163"/>
    </source>
</evidence>
<accession>W8CCK3</accession>
<feature type="region of interest" description="Disordered" evidence="9">
    <location>
        <begin position="811"/>
        <end position="848"/>
    </location>
</feature>
<dbReference type="SMART" id="SM00355">
    <property type="entry name" value="ZnF_C2H2"/>
    <property type="match status" value="6"/>
</dbReference>
<dbReference type="EMBL" id="GAMC01003549">
    <property type="protein sequence ID" value="JAC03007.1"/>
    <property type="molecule type" value="mRNA"/>
</dbReference>
<dbReference type="Gene3D" id="3.30.160.60">
    <property type="entry name" value="Classic Zinc Finger"/>
    <property type="match status" value="1"/>
</dbReference>
<sequence length="908" mass="100734">MGGSRSYSVSSNGSSNGVVGSTRSENYSESSGVASSGGKPLPHKTTQLLYSSSVYKDGAPTYIEGSLNVTSSLQQQQPEVQRVRSQRVMCRCCLSEQQQQKQTSLRESFKSYPEQNDEDAANLEFVPLDTLAMVDLGGDNFITTPSAGGDSYKSPLSRMSSTKDTNKNSSTTNKNSMNKNTSPKGPVNNNKASSMNSNSINATLLDCLNAIARIGASLADNELPQHICLDCCHMLEMCCEFIRCVRNADKILRRRSGQPAKRLRQQKLLHQLQQQQSQSRPTTTVEEGSAAKRRRRSEEKVQQEHRVSVGRAGISAKSRSCNTPKSISLPNSVMTVTAAATSKCLENDELPDFGLASDCVESNFVRSFDSGIEIDEDLCSVKSSDCSANENSMRCHLTKYEGYTYVVADTLSHDLERFHRSGRSQTTTGESGAGINQLVTYKCGFCLFECTVRQELNRHLHIHLGPPQHSCRKCSFVGHFKFLLAQHMRNVHHCALEAVGVGPEGSKKYVEWSGDDIARSYGGEAEGPKYHCYLCSKCFLNYDGLQQHRKSHKVFCKCTMCAFKSSTRENVLEHLAKEHKILVERRLIVKYIPLQRINAQHSRELSPTRGLHMSAEPKQISKDNKYRKHLCQFCGKCFDRRFHLLKHEYGVHRTEIEKTTKGGVDALLRSRLSSFDSSSNSNKFTKLKYIRQRNSSHAARQKRCIEDLALLHGLQPGQNISSKFQCEVCLAVFMFNFELKYHMRTHKINTLTQTTLCKGLADECISSFSSAMSSSVAPDISIKPQEKLLAETGTEKEDINEERVIHVVCTGNDDGIDGEDEGDGDGEPVNDSIKPTHGLSNSTPLTRVPGGDDLDLMGLVAPRISPRSSLDASPASSNTSFDVNYDDQLYLNEFDLALLDCSGAFDGY</sequence>
<evidence type="ECO:0000259" key="10">
    <source>
        <dbReference type="PROSITE" id="PS50157"/>
    </source>
</evidence>
<dbReference type="GO" id="GO:0008270">
    <property type="term" value="F:zinc ion binding"/>
    <property type="evidence" value="ECO:0007669"/>
    <property type="project" value="UniProtKB-KW"/>
</dbReference>
<keyword evidence="3 8" id="KW-0863">Zinc-finger</keyword>
<feature type="compositionally biased region" description="Low complexity" evidence="9">
    <location>
        <begin position="1"/>
        <end position="24"/>
    </location>
</feature>